<accession>A0ACC7NZ80</accession>
<comment type="caution">
    <text evidence="1">The sequence shown here is derived from an EMBL/GenBank/DDBJ whole genome shotgun (WGS) entry which is preliminary data.</text>
</comment>
<protein>
    <submittedName>
        <fullName evidence="1">Antibiotic biosynthesis monooxygenase family protein</fullName>
        <ecNumber evidence="1">1.14.-.-</ecNumber>
    </submittedName>
</protein>
<name>A0ACC7NZ80_9BACL</name>
<keyword evidence="1" id="KW-0503">Monooxygenase</keyword>
<dbReference type="EC" id="1.14.-.-" evidence="1"/>
<proteinExistence type="predicted"/>
<reference evidence="1" key="1">
    <citation type="submission" date="2024-12" db="EMBL/GenBank/DDBJ databases">
        <authorList>
            <person name="Wu N."/>
        </authorList>
    </citation>
    <scope>NUCLEOTIDE SEQUENCE</scope>
    <source>
        <strain evidence="1">P15</strain>
    </source>
</reference>
<dbReference type="EMBL" id="JBJURJ010000008">
    <property type="protein sequence ID" value="MFM9329334.1"/>
    <property type="molecule type" value="Genomic_DNA"/>
</dbReference>
<evidence type="ECO:0000313" key="1">
    <source>
        <dbReference type="EMBL" id="MFM9329334.1"/>
    </source>
</evidence>
<gene>
    <name evidence="1" type="ORF">ACI1P1_13650</name>
</gene>
<keyword evidence="2" id="KW-1185">Reference proteome</keyword>
<sequence length="118" mass="13904">MILEVAILQVKTGLTEEFEQNFKIASGIISKMKGYVNHEIQKCMEDTNKYILLVHWNTLEDHTIGFRKSEEYQEWKKLLHPFYDPFPTVEHYKKIDLNEAAEPPVSIRRGKPKINNTK</sequence>
<dbReference type="Proteomes" id="UP001631969">
    <property type="component" value="Unassembled WGS sequence"/>
</dbReference>
<keyword evidence="1" id="KW-0560">Oxidoreductase</keyword>
<organism evidence="1 2">
    <name type="scientific">Paenibacillus mesotrionivorans</name>
    <dbReference type="NCBI Taxonomy" id="3160968"/>
    <lineage>
        <taxon>Bacteria</taxon>
        <taxon>Bacillati</taxon>
        <taxon>Bacillota</taxon>
        <taxon>Bacilli</taxon>
        <taxon>Bacillales</taxon>
        <taxon>Paenibacillaceae</taxon>
        <taxon>Paenibacillus</taxon>
    </lineage>
</organism>
<evidence type="ECO:0000313" key="2">
    <source>
        <dbReference type="Proteomes" id="UP001631969"/>
    </source>
</evidence>